<dbReference type="Proteomes" id="UP000078541">
    <property type="component" value="Unassembled WGS sequence"/>
</dbReference>
<accession>A0A151JZ87</accession>
<organism evidence="2 3">
    <name type="scientific">Trachymyrmex septentrionalis</name>
    <dbReference type="NCBI Taxonomy" id="34720"/>
    <lineage>
        <taxon>Eukaryota</taxon>
        <taxon>Metazoa</taxon>
        <taxon>Ecdysozoa</taxon>
        <taxon>Arthropoda</taxon>
        <taxon>Hexapoda</taxon>
        <taxon>Insecta</taxon>
        <taxon>Pterygota</taxon>
        <taxon>Neoptera</taxon>
        <taxon>Endopterygota</taxon>
        <taxon>Hymenoptera</taxon>
        <taxon>Apocrita</taxon>
        <taxon>Aculeata</taxon>
        <taxon>Formicoidea</taxon>
        <taxon>Formicidae</taxon>
        <taxon>Myrmicinae</taxon>
        <taxon>Trachymyrmex</taxon>
    </lineage>
</organism>
<gene>
    <name evidence="2" type="ORF">ALC56_03930</name>
</gene>
<dbReference type="InterPro" id="IPR049512">
    <property type="entry name" value="DJR-like_dom"/>
</dbReference>
<dbReference type="Pfam" id="PF21738">
    <property type="entry name" value="DJR-like_dom"/>
    <property type="match status" value="1"/>
</dbReference>
<reference evidence="2 3" key="1">
    <citation type="submission" date="2016-03" db="EMBL/GenBank/DDBJ databases">
        <title>Trachymyrmex septentrionalis WGS genome.</title>
        <authorList>
            <person name="Nygaard S."/>
            <person name="Hu H."/>
            <person name="Boomsma J."/>
            <person name="Zhang G."/>
        </authorList>
    </citation>
    <scope>NUCLEOTIDE SEQUENCE [LARGE SCALE GENOMIC DNA]</scope>
    <source>
        <strain evidence="2">Tsep2-gDNA-1</strain>
        <tissue evidence="2">Whole body</tissue>
    </source>
</reference>
<dbReference type="STRING" id="34720.A0A151JZ87"/>
<protein>
    <recommendedName>
        <fullName evidence="1">Double jelly roll-like domain-containing protein</fullName>
    </recommendedName>
</protein>
<dbReference type="EMBL" id="KQ981440">
    <property type="protein sequence ID" value="KYN41669.1"/>
    <property type="molecule type" value="Genomic_DNA"/>
</dbReference>
<proteinExistence type="predicted"/>
<evidence type="ECO:0000313" key="2">
    <source>
        <dbReference type="EMBL" id="KYN41669.1"/>
    </source>
</evidence>
<sequence length="224" mass="26362">MINILNIIGEPIFDDRIVKIDTHTYNPFTNTTFEYSDDINAGWNFRSDTEEGHFKFCVPLSMLFDFCEDYKRLIVIACHELILIRAHNDYNCLVENPVSLRLNYLKYSTIINAVNIEKRSLSEHEFSLMRSEYPLLQNMTKHSWAIKMANLNFGKKRYAVLFDMMRVFVEHIMESMAISSMDISSVDCELLALVFSTYEKTSVIVCEKNMYKKIFVRITTYNIY</sequence>
<name>A0A151JZ87_9HYME</name>
<evidence type="ECO:0000313" key="3">
    <source>
        <dbReference type="Proteomes" id="UP000078541"/>
    </source>
</evidence>
<feature type="domain" description="Double jelly roll-like" evidence="1">
    <location>
        <begin position="36"/>
        <end position="149"/>
    </location>
</feature>
<keyword evidence="3" id="KW-1185">Reference proteome</keyword>
<dbReference type="AlphaFoldDB" id="A0A151JZ87"/>
<evidence type="ECO:0000259" key="1">
    <source>
        <dbReference type="Pfam" id="PF21738"/>
    </source>
</evidence>